<dbReference type="PATRIC" id="fig|216942.3.peg.71"/>
<dbReference type="PANTHER" id="PTHR23417:SF14">
    <property type="entry name" value="PENTACOTRIPEPTIDE-REPEAT REGION OF PRORP DOMAIN-CONTAINING PROTEIN"/>
    <property type="match status" value="1"/>
</dbReference>
<dbReference type="NCBIfam" id="NF001080">
    <property type="entry name" value="PRK00121.2-2"/>
    <property type="match status" value="1"/>
</dbReference>
<sequence>MRLRNKNWTSEYIELNKKWVLQEEDYINCLNKFDNDYDIHLEIGCGKGNFVINKSENNEKINYIALEKERTVIGVALKKSIEYFGSFKQNLRFLNLNADKLSSFFAKKQISKIYLNFSDPWPKKRHSKYRLTNVKYLDIYFDILLKKSTIEIKTDNEGLYNFTLEEAIKSKFKLLYNNDDLYSDLKELENNTQTEYEVKFNAMGKKIKKIILLKE</sequence>
<dbReference type="Pfam" id="PF02390">
    <property type="entry name" value="Methyltransf_4"/>
    <property type="match status" value="1"/>
</dbReference>
<dbReference type="HAMAP" id="MF_01057">
    <property type="entry name" value="tRNA_methyltr_TrmB"/>
    <property type="match status" value="1"/>
</dbReference>
<dbReference type="RefSeq" id="WP_075057838.1">
    <property type="nucleotide sequence ID" value="NZ_CP012357.1"/>
</dbReference>
<feature type="binding site" evidence="7">
    <location>
        <position position="67"/>
    </location>
    <ligand>
        <name>S-adenosyl-L-methionine</name>
        <dbReference type="ChEBI" id="CHEBI:59789"/>
    </ligand>
</feature>
<dbReference type="EMBL" id="CP012357">
    <property type="protein sequence ID" value="AKX33739.1"/>
    <property type="molecule type" value="Genomic_DNA"/>
</dbReference>
<evidence type="ECO:0000256" key="4">
    <source>
        <dbReference type="ARBA" id="ARBA00022679"/>
    </source>
</evidence>
<evidence type="ECO:0000256" key="3">
    <source>
        <dbReference type="ARBA" id="ARBA00022603"/>
    </source>
</evidence>
<proteinExistence type="inferred from homology"/>
<dbReference type="EC" id="2.1.1.33" evidence="7"/>
<keyword evidence="9" id="KW-1185">Reference proteome</keyword>
<reference evidence="8 9" key="1">
    <citation type="journal article" date="2015" name="Genome Announc.">
        <title>Complete Genome Sequence of Spiroplasma litorale TN-1T (DSM 21781), a Bacterium Isolated from a Green-Eyed Horsefly (Tabanus nigrovittatus).</title>
        <authorList>
            <person name="Lo W.S."/>
            <person name="Lai Y.C."/>
            <person name="Lien Y.W."/>
            <person name="Wang T.H."/>
            <person name="Kuo C.H."/>
        </authorList>
    </citation>
    <scope>NUCLEOTIDE SEQUENCE [LARGE SCALE GENOMIC DNA]</scope>
    <source>
        <strain evidence="8 9">TN-1</strain>
    </source>
</reference>
<keyword evidence="6 7" id="KW-0819">tRNA processing</keyword>
<dbReference type="PANTHER" id="PTHR23417">
    <property type="entry name" value="3-DEOXY-D-MANNO-OCTULOSONIC-ACID TRANSFERASE/TRNA GUANINE-N 7 - -METHYLTRANSFERASE"/>
    <property type="match status" value="1"/>
</dbReference>
<dbReference type="AlphaFoldDB" id="A0A0K1W0A2"/>
<feature type="binding site" evidence="7">
    <location>
        <position position="155"/>
    </location>
    <ligand>
        <name>substrate</name>
    </ligand>
</feature>
<accession>A0A0K1W0A2</accession>
<feature type="binding site" evidence="7">
    <location>
        <position position="119"/>
    </location>
    <ligand>
        <name>S-adenosyl-L-methionine</name>
        <dbReference type="ChEBI" id="CHEBI:59789"/>
    </ligand>
</feature>
<dbReference type="GO" id="GO:0008176">
    <property type="term" value="F:tRNA (guanine(46)-N7)-methyltransferase activity"/>
    <property type="evidence" value="ECO:0007669"/>
    <property type="project" value="UniProtKB-UniRule"/>
</dbReference>
<evidence type="ECO:0000256" key="6">
    <source>
        <dbReference type="ARBA" id="ARBA00022694"/>
    </source>
</evidence>
<dbReference type="InterPro" id="IPR055361">
    <property type="entry name" value="tRNA_methyltr_TrmB_bact"/>
</dbReference>
<evidence type="ECO:0000313" key="9">
    <source>
        <dbReference type="Proteomes" id="UP000067476"/>
    </source>
</evidence>
<feature type="binding site" evidence="7">
    <location>
        <position position="42"/>
    </location>
    <ligand>
        <name>S-adenosyl-L-methionine</name>
        <dbReference type="ChEBI" id="CHEBI:59789"/>
    </ligand>
</feature>
<organism evidence="8 9">
    <name type="scientific">Spiroplasma litorale</name>
    <dbReference type="NCBI Taxonomy" id="216942"/>
    <lineage>
        <taxon>Bacteria</taxon>
        <taxon>Bacillati</taxon>
        <taxon>Mycoplasmatota</taxon>
        <taxon>Mollicutes</taxon>
        <taxon>Entomoplasmatales</taxon>
        <taxon>Spiroplasmataceae</taxon>
        <taxon>Spiroplasma</taxon>
    </lineage>
</organism>
<evidence type="ECO:0000256" key="7">
    <source>
        <dbReference type="HAMAP-Rule" id="MF_01057"/>
    </source>
</evidence>
<gene>
    <name evidence="7 8" type="primary">trmB</name>
    <name evidence="8" type="ORF">SLITO_v1c00710</name>
</gene>
<dbReference type="UniPathway" id="UPA00989"/>
<keyword evidence="5 7" id="KW-0949">S-adenosyl-L-methionine</keyword>
<dbReference type="InterPro" id="IPR003358">
    <property type="entry name" value="tRNA_(Gua-N-7)_MeTrfase_Trmb"/>
</dbReference>
<dbReference type="STRING" id="216942.SLITO_v1c00710"/>
<dbReference type="OrthoDB" id="9802090at2"/>
<keyword evidence="4 7" id="KW-0808">Transferase</keyword>
<dbReference type="Gene3D" id="3.40.50.150">
    <property type="entry name" value="Vaccinia Virus protein VP39"/>
    <property type="match status" value="1"/>
</dbReference>
<dbReference type="Proteomes" id="UP000067476">
    <property type="component" value="Chromosome"/>
</dbReference>
<name>A0A0K1W0A2_9MOLU</name>
<feature type="binding site" evidence="7">
    <location>
        <position position="123"/>
    </location>
    <ligand>
        <name>substrate</name>
    </ligand>
</feature>
<comment type="similarity">
    <text evidence="7">Belongs to the class I-like SAM-binding methyltransferase superfamily. TrmB family.</text>
</comment>
<comment type="function">
    <text evidence="2 7">Catalyzes the formation of N(7)-methylguanine at position 46 (m7G46) in tRNA.</text>
</comment>
<protein>
    <recommendedName>
        <fullName evidence="7">tRNA (guanine-N(7)-)-methyltransferase</fullName>
        <ecNumber evidence="7">2.1.1.33</ecNumber>
    </recommendedName>
    <alternativeName>
        <fullName evidence="7">tRNA (guanine(46)-N(7))-methyltransferase</fullName>
    </alternativeName>
    <alternativeName>
        <fullName evidence="7">tRNA(m7G46)-methyltransferase</fullName>
    </alternativeName>
</protein>
<dbReference type="PROSITE" id="PS51625">
    <property type="entry name" value="SAM_MT_TRMB"/>
    <property type="match status" value="1"/>
</dbReference>
<dbReference type="InterPro" id="IPR029063">
    <property type="entry name" value="SAM-dependent_MTases_sf"/>
</dbReference>
<dbReference type="SUPFAM" id="SSF53335">
    <property type="entry name" value="S-adenosyl-L-methionine-dependent methyltransferases"/>
    <property type="match status" value="1"/>
</dbReference>
<dbReference type="NCBIfam" id="TIGR00091">
    <property type="entry name" value="tRNA (guanosine(46)-N7)-methyltransferase TrmB"/>
    <property type="match status" value="1"/>
</dbReference>
<evidence type="ECO:0000313" key="8">
    <source>
        <dbReference type="EMBL" id="AKX33739.1"/>
    </source>
</evidence>
<evidence type="ECO:0000256" key="1">
    <source>
        <dbReference type="ARBA" id="ARBA00000142"/>
    </source>
</evidence>
<comment type="caution">
    <text evidence="7">Lacks conserved residue(s) required for the propagation of feature annotation.</text>
</comment>
<dbReference type="KEGG" id="sll:SLITO_v1c00710"/>
<comment type="catalytic activity">
    <reaction evidence="1 7">
        <text>guanosine(46) in tRNA + S-adenosyl-L-methionine = N(7)-methylguanosine(46) in tRNA + S-adenosyl-L-homocysteine</text>
        <dbReference type="Rhea" id="RHEA:42708"/>
        <dbReference type="Rhea" id="RHEA-COMP:10188"/>
        <dbReference type="Rhea" id="RHEA-COMP:10189"/>
        <dbReference type="ChEBI" id="CHEBI:57856"/>
        <dbReference type="ChEBI" id="CHEBI:59789"/>
        <dbReference type="ChEBI" id="CHEBI:74269"/>
        <dbReference type="ChEBI" id="CHEBI:74480"/>
        <dbReference type="EC" id="2.1.1.33"/>
    </reaction>
</comment>
<dbReference type="GO" id="GO:0043527">
    <property type="term" value="C:tRNA methyltransferase complex"/>
    <property type="evidence" value="ECO:0007669"/>
    <property type="project" value="TreeGrafter"/>
</dbReference>
<feature type="binding site" evidence="7">
    <location>
        <begin position="194"/>
        <end position="197"/>
    </location>
    <ligand>
        <name>substrate</name>
    </ligand>
</feature>
<feature type="binding site" evidence="7">
    <location>
        <position position="97"/>
    </location>
    <ligand>
        <name>S-adenosyl-L-methionine</name>
        <dbReference type="ChEBI" id="CHEBI:59789"/>
    </ligand>
</feature>
<keyword evidence="3 7" id="KW-0489">Methyltransferase</keyword>
<comment type="pathway">
    <text evidence="7">tRNA modification; N(7)-methylguanine-tRNA biosynthesis.</text>
</comment>
<evidence type="ECO:0000256" key="5">
    <source>
        <dbReference type="ARBA" id="ARBA00022691"/>
    </source>
</evidence>
<evidence type="ECO:0000256" key="2">
    <source>
        <dbReference type="ARBA" id="ARBA00003015"/>
    </source>
</evidence>